<organism evidence="1">
    <name type="scientific">Solanum chacoense</name>
    <name type="common">Chaco potato</name>
    <dbReference type="NCBI Taxonomy" id="4108"/>
    <lineage>
        <taxon>Eukaryota</taxon>
        <taxon>Viridiplantae</taxon>
        <taxon>Streptophyta</taxon>
        <taxon>Embryophyta</taxon>
        <taxon>Tracheophyta</taxon>
        <taxon>Spermatophyta</taxon>
        <taxon>Magnoliopsida</taxon>
        <taxon>eudicotyledons</taxon>
        <taxon>Gunneridae</taxon>
        <taxon>Pentapetalae</taxon>
        <taxon>asterids</taxon>
        <taxon>lamiids</taxon>
        <taxon>Solanales</taxon>
        <taxon>Solanaceae</taxon>
        <taxon>Solanoideae</taxon>
        <taxon>Solaneae</taxon>
        <taxon>Solanum</taxon>
    </lineage>
</organism>
<protein>
    <submittedName>
        <fullName evidence="1">Putative ovule protein</fullName>
    </submittedName>
</protein>
<evidence type="ECO:0000313" key="1">
    <source>
        <dbReference type="EMBL" id="JAP18635.1"/>
    </source>
</evidence>
<reference evidence="1" key="1">
    <citation type="submission" date="2015-12" db="EMBL/GenBank/DDBJ databases">
        <title>Gene expression during late stages of embryo sac development: a critical building block for successful pollen-pistil interactions.</title>
        <authorList>
            <person name="Liu Y."/>
            <person name="Joly V."/>
            <person name="Sabar M."/>
            <person name="Matton D.P."/>
        </authorList>
    </citation>
    <scope>NUCLEOTIDE SEQUENCE</scope>
</reference>
<name>A0A0V0HGT4_SOLCH</name>
<dbReference type="EMBL" id="GEDG01021042">
    <property type="protein sequence ID" value="JAP18635.1"/>
    <property type="molecule type" value="Transcribed_RNA"/>
</dbReference>
<sequence length="63" mass="7494">MLAFFLPIYFQDFGFPGLAWQSRWYVVISNYNSSFIVSLMRYQPSKLKMEDDAVCWMESVLLL</sequence>
<proteinExistence type="predicted"/>
<accession>A0A0V0HGT4</accession>
<dbReference type="AlphaFoldDB" id="A0A0V0HGT4"/>